<proteinExistence type="predicted"/>
<reference evidence="6" key="1">
    <citation type="submission" date="2025-08" db="UniProtKB">
        <authorList>
            <consortium name="RefSeq"/>
        </authorList>
    </citation>
    <scope>IDENTIFICATION</scope>
    <source>
        <tissue evidence="6">Gonads</tissue>
    </source>
</reference>
<keyword evidence="1" id="KW-0677">Repeat</keyword>
<dbReference type="Pfam" id="PF16095">
    <property type="entry name" value="COR-A"/>
    <property type="match status" value="1"/>
</dbReference>
<evidence type="ECO:0000259" key="4">
    <source>
        <dbReference type="Pfam" id="PF18738"/>
    </source>
</evidence>
<dbReference type="Gene3D" id="1.10.10.10">
    <property type="entry name" value="Winged helix-like DNA-binding domain superfamily/Winged helix DNA-binding domain"/>
    <property type="match status" value="1"/>
</dbReference>
<dbReference type="InterPro" id="IPR036388">
    <property type="entry name" value="WH-like_DNA-bd_sf"/>
</dbReference>
<name>A0A1S3H369_LINAN</name>
<feature type="transmembrane region" description="Helical" evidence="2">
    <location>
        <begin position="668"/>
        <end position="689"/>
    </location>
</feature>
<keyword evidence="5" id="KW-1185">Reference proteome</keyword>
<evidence type="ECO:0000313" key="6">
    <source>
        <dbReference type="RefSeq" id="XP_013380397.1"/>
    </source>
</evidence>
<feature type="domain" description="DZIP3-like HEPN" evidence="4">
    <location>
        <begin position="502"/>
        <end position="635"/>
    </location>
</feature>
<evidence type="ECO:0000256" key="1">
    <source>
        <dbReference type="ARBA" id="ARBA00022737"/>
    </source>
</evidence>
<evidence type="ECO:0000256" key="2">
    <source>
        <dbReference type="SAM" id="Phobius"/>
    </source>
</evidence>
<gene>
    <name evidence="6" type="primary">LOC106151602</name>
</gene>
<dbReference type="GeneID" id="106151602"/>
<evidence type="ECO:0000259" key="3">
    <source>
        <dbReference type="Pfam" id="PF16095"/>
    </source>
</evidence>
<protein>
    <submittedName>
        <fullName evidence="6">Uncharacterized protein LOC106151602</fullName>
    </submittedName>
</protein>
<accession>A0A1S3H369</accession>
<feature type="transmembrane region" description="Helical" evidence="2">
    <location>
        <begin position="282"/>
        <end position="305"/>
    </location>
</feature>
<keyword evidence="2" id="KW-0472">Membrane</keyword>
<dbReference type="InParanoid" id="A0A1S3H369"/>
<organism evidence="5 6">
    <name type="scientific">Lingula anatina</name>
    <name type="common">Brachiopod</name>
    <name type="synonym">Lingula unguis</name>
    <dbReference type="NCBI Taxonomy" id="7574"/>
    <lineage>
        <taxon>Eukaryota</taxon>
        <taxon>Metazoa</taxon>
        <taxon>Spiralia</taxon>
        <taxon>Lophotrochozoa</taxon>
        <taxon>Brachiopoda</taxon>
        <taxon>Linguliformea</taxon>
        <taxon>Lingulata</taxon>
        <taxon>Lingulida</taxon>
        <taxon>Linguloidea</taxon>
        <taxon>Lingulidae</taxon>
        <taxon>Lingula</taxon>
    </lineage>
</organism>
<dbReference type="OrthoDB" id="5964200at2759"/>
<dbReference type="Pfam" id="PF18738">
    <property type="entry name" value="HEPN_DZIP3"/>
    <property type="match status" value="1"/>
</dbReference>
<feature type="domain" description="COR" evidence="3">
    <location>
        <begin position="106"/>
        <end position="264"/>
    </location>
</feature>
<dbReference type="KEGG" id="lak:106151602"/>
<evidence type="ECO:0000313" key="5">
    <source>
        <dbReference type="Proteomes" id="UP000085678"/>
    </source>
</evidence>
<sequence length="695" mass="79495">MFWLNSIHMHTIGKLREEDKNAMPYVLIIGTHKDMLCPQGDVEKIFDKLKKCLDDNQVLKDHVYRCFAVSNLAEDDREFAEIKRAIEDLCGYSSNSIATVQHLSVNWIKLEMNLAEKSEETPIITIEKLREMAKRVGLPDEELQEKFIPYHHHQGDILHFKVDGLENVVIIDPLWLAVVFSAIMTNASSQPGGSHLDLLKDDLKRGVLNEEVFDEYLKQIKMAEKKTEIIQLMLHFDLMLEISQSVENPLPGSGKRRFVVPSMLVSNNSVNNALSETDPQKYLLIAFPHILFPTGLFHLLIIRLLRKYRAQEYKHNIPVVGFDHASFRLGDEQSVLHLAIEERAMRMMITNATGNKPKPDIYSNARETVEKELSTLRDTYCPRMQLGFCIRLKDKGKDIPIKAEDVQENDEICRSVEGTEMPIDVTPYHVWFSVSAQAVQASDSGANAPDVSSVYTQRFARLSYLVIELGTKVIRTFFLKDVVRPSITNGEHISDKDAVLQFFGKHDVIRELEKLKKTKVIYASQWNLLYPASGHTDVEMFDITLLVLLIRNLHPDKANLKWSALKENATLPSSPQTTQGFINHIQRLKNVRNYIQHSATFGIQDMEKFCTKWEIACASVLALGADPNEVEKVQKSIFSIQEIDTIVCEIRSSAEDNKRHFDNRFDRLELLILSSVCAVFFAVLIALAINYQWWI</sequence>
<dbReference type="AlphaFoldDB" id="A0A1S3H369"/>
<dbReference type="RefSeq" id="XP_013380397.1">
    <property type="nucleotide sequence ID" value="XM_013524943.1"/>
</dbReference>
<keyword evidence="2" id="KW-1133">Transmembrane helix</keyword>
<keyword evidence="2" id="KW-0812">Transmembrane</keyword>
<dbReference type="InterPro" id="IPR032171">
    <property type="entry name" value="COR-A"/>
</dbReference>
<dbReference type="Proteomes" id="UP000085678">
    <property type="component" value="Unplaced"/>
</dbReference>
<dbReference type="InterPro" id="IPR041249">
    <property type="entry name" value="HEPN_DZIP3"/>
</dbReference>